<reference evidence="2 3" key="1">
    <citation type="submission" date="2013-07" db="EMBL/GenBank/DDBJ databases">
        <authorList>
            <person name="Genoscope - CEA"/>
        </authorList>
    </citation>
    <scope>NUCLEOTIDE SEQUENCE [LARGE SCALE GENOMIC DNA]</scope>
    <source>
        <strain evidence="3">FRM16 / DSM 17909</strain>
    </source>
</reference>
<organism evidence="2 3">
    <name type="scientific">Xenorhabdus doucetiae</name>
    <dbReference type="NCBI Taxonomy" id="351671"/>
    <lineage>
        <taxon>Bacteria</taxon>
        <taxon>Pseudomonadati</taxon>
        <taxon>Pseudomonadota</taxon>
        <taxon>Gammaproteobacteria</taxon>
        <taxon>Enterobacterales</taxon>
        <taxon>Morganellaceae</taxon>
        <taxon>Xenorhabdus</taxon>
    </lineage>
</organism>
<dbReference type="AlphaFoldDB" id="A0A068QRE7"/>
<evidence type="ECO:0000313" key="2">
    <source>
        <dbReference type="EMBL" id="CDG16400.1"/>
    </source>
</evidence>
<feature type="transmembrane region" description="Helical" evidence="1">
    <location>
        <begin position="12"/>
        <end position="32"/>
    </location>
</feature>
<keyword evidence="1" id="KW-0812">Transmembrane</keyword>
<name>A0A068QRE7_9GAMM</name>
<dbReference type="HOGENOM" id="CLU_3278925_0_0_6"/>
<keyword evidence="1" id="KW-0472">Membrane</keyword>
<evidence type="ECO:0000313" key="3">
    <source>
        <dbReference type="Proteomes" id="UP000032721"/>
    </source>
</evidence>
<protein>
    <submittedName>
        <fullName evidence="2">Uncharacterized protein</fullName>
    </submittedName>
</protein>
<evidence type="ECO:0000256" key="1">
    <source>
        <dbReference type="SAM" id="Phobius"/>
    </source>
</evidence>
<keyword evidence="1" id="KW-1133">Transmembrane helix</keyword>
<dbReference type="STRING" id="351671.XDD1_0697"/>
<dbReference type="Proteomes" id="UP000032721">
    <property type="component" value="Chromosome"/>
</dbReference>
<dbReference type="KEGG" id="xdo:XDD1_0697"/>
<gene>
    <name evidence="2" type="ORF">XDD1_0697</name>
</gene>
<accession>A0A068QRE7</accession>
<sequence length="41" mass="4535">MNASESRGLRVMAFTLGICLNLLKYKAIFLVGKSPISNSYK</sequence>
<proteinExistence type="predicted"/>
<dbReference type="EMBL" id="FO704550">
    <property type="protein sequence ID" value="CDG16400.1"/>
    <property type="molecule type" value="Genomic_DNA"/>
</dbReference>